<dbReference type="SUPFAM" id="SSF56801">
    <property type="entry name" value="Acetyl-CoA synthetase-like"/>
    <property type="match status" value="1"/>
</dbReference>
<dbReference type="PROSITE" id="PS00455">
    <property type="entry name" value="AMP_BINDING"/>
    <property type="match status" value="1"/>
</dbReference>
<dbReference type="PANTHER" id="PTHR43272:SF83">
    <property type="entry name" value="ACYL-COA SYNTHETASE LONG-CHAIN, ISOFORM J"/>
    <property type="match status" value="1"/>
</dbReference>
<evidence type="ECO:0000256" key="1">
    <source>
        <dbReference type="ARBA" id="ARBA00006432"/>
    </source>
</evidence>
<protein>
    <recommendedName>
        <fullName evidence="6">long-chain-fatty-acid--CoA ligase</fullName>
        <ecNumber evidence="6">6.2.1.3</ecNumber>
    </recommendedName>
</protein>
<dbReference type="Gene3D" id="3.40.50.12780">
    <property type="entry name" value="N-terminal domain of ligase-like"/>
    <property type="match status" value="1"/>
</dbReference>
<keyword evidence="4" id="KW-0443">Lipid metabolism</keyword>
<evidence type="ECO:0000256" key="3">
    <source>
        <dbReference type="ARBA" id="ARBA00022741"/>
    </source>
</evidence>
<evidence type="ECO:0000256" key="5">
    <source>
        <dbReference type="ARBA" id="ARBA00022840"/>
    </source>
</evidence>
<proteinExistence type="inferred from homology"/>
<dbReference type="EMBL" id="JAWDGP010003173">
    <property type="protein sequence ID" value="KAK3776903.1"/>
    <property type="molecule type" value="Genomic_DNA"/>
</dbReference>
<comment type="caution">
    <text evidence="9">The sequence shown here is derived from an EMBL/GenBank/DDBJ whole genome shotgun (WGS) entry which is preliminary data.</text>
</comment>
<dbReference type="GO" id="GO:0005524">
    <property type="term" value="F:ATP binding"/>
    <property type="evidence" value="ECO:0007669"/>
    <property type="project" value="UniProtKB-KW"/>
</dbReference>
<dbReference type="InterPro" id="IPR042099">
    <property type="entry name" value="ANL_N_sf"/>
</dbReference>
<dbReference type="InterPro" id="IPR000873">
    <property type="entry name" value="AMP-dep_synth/lig_dom"/>
</dbReference>
<dbReference type="AlphaFoldDB" id="A0AAE0ZWD2"/>
<dbReference type="GO" id="GO:0030182">
    <property type="term" value="P:neuron differentiation"/>
    <property type="evidence" value="ECO:0007669"/>
    <property type="project" value="TreeGrafter"/>
</dbReference>
<sequence length="712" mass="78551">MPDTVATSLVMTLKVLAYVFDIVTYIPYFLIQRPDLVLERSKRVKAVPLNGDPSQPWRSVDVENKELATSMFPECRTLAELFDRACRHFAKQPSLGTREVLSEEEEKQPNGKVFKKVVLGEYHWITYEELAKRVANFGRGLLMLGQRPTSKLVIFAETRADWMVSAQACFKYNFQVVTLYATLGANAVAHGIKETGVSHVITSLDLLPKFKDVLPQTPTVTHVIVMVRTKLELEAARSALPDTVQVIAMGEVEAMGERSEPDLSVSPPKPDDIAVIMYTSGSTGLPKGVMISHRNLLCGTAGQTDRIPGLGSSDVYVGYLPLAHVLELSAEVSCVAKGTRIGYSSPTTLTDRSSKIKKGSKGDVSVLKPTLVAAVPVIMDRIYKNVWENVNSSPLMKRVLFQFAFDYKLRHYQNGFSTPLCDRIVFNNVKALMGGRVRLMLSGGAPLSADTQRFMNVCFCCRLGQGYGLTETCGAGTVVDFADLSVERVGAPLICSEFILRDWPEGNYLSSNKPFPQGEILIGGGNITMGYFNSPEKTAEDYTAINGVRYFCSGDIGQFEEDGCLRIIDRKKDLVKLQHGEYVSLAQVETVLKMCPLVEQICAVADPMQMFVVGLVVPNEAQLKALQEKVTGSPATSFKEACQDRAVLKAFQAELTSHGLKAKLQRGEIPARITLCPEPWTPDLGLVTDAFKLKRKVIEDHFAREIKTMYAS</sequence>
<organism evidence="9 10">
    <name type="scientific">Elysia crispata</name>
    <name type="common">lettuce slug</name>
    <dbReference type="NCBI Taxonomy" id="231223"/>
    <lineage>
        <taxon>Eukaryota</taxon>
        <taxon>Metazoa</taxon>
        <taxon>Spiralia</taxon>
        <taxon>Lophotrochozoa</taxon>
        <taxon>Mollusca</taxon>
        <taxon>Gastropoda</taxon>
        <taxon>Heterobranchia</taxon>
        <taxon>Euthyneura</taxon>
        <taxon>Panpulmonata</taxon>
        <taxon>Sacoglossa</taxon>
        <taxon>Placobranchoidea</taxon>
        <taxon>Plakobranchidae</taxon>
        <taxon>Elysia</taxon>
    </lineage>
</organism>
<evidence type="ECO:0000256" key="4">
    <source>
        <dbReference type="ARBA" id="ARBA00022832"/>
    </source>
</evidence>
<keyword evidence="10" id="KW-1185">Reference proteome</keyword>
<dbReference type="InterPro" id="IPR020845">
    <property type="entry name" value="AMP-binding_CS"/>
</dbReference>
<keyword evidence="2" id="KW-0436">Ligase</keyword>
<dbReference type="GO" id="GO:0004467">
    <property type="term" value="F:long-chain fatty acid-CoA ligase activity"/>
    <property type="evidence" value="ECO:0007669"/>
    <property type="project" value="UniProtKB-EC"/>
</dbReference>
<dbReference type="EC" id="6.2.1.3" evidence="6"/>
<dbReference type="Proteomes" id="UP001283361">
    <property type="component" value="Unassembled WGS sequence"/>
</dbReference>
<name>A0AAE0ZWD2_9GAST</name>
<evidence type="ECO:0000259" key="8">
    <source>
        <dbReference type="Pfam" id="PF00501"/>
    </source>
</evidence>
<evidence type="ECO:0000313" key="9">
    <source>
        <dbReference type="EMBL" id="KAK3776903.1"/>
    </source>
</evidence>
<dbReference type="GO" id="GO:0005783">
    <property type="term" value="C:endoplasmic reticulum"/>
    <property type="evidence" value="ECO:0007669"/>
    <property type="project" value="TreeGrafter"/>
</dbReference>
<evidence type="ECO:0000256" key="7">
    <source>
        <dbReference type="ARBA" id="ARBA00036813"/>
    </source>
</evidence>
<accession>A0AAE0ZWD2</accession>
<evidence type="ECO:0000256" key="2">
    <source>
        <dbReference type="ARBA" id="ARBA00022598"/>
    </source>
</evidence>
<dbReference type="GO" id="GO:0005886">
    <property type="term" value="C:plasma membrane"/>
    <property type="evidence" value="ECO:0007669"/>
    <property type="project" value="TreeGrafter"/>
</dbReference>
<dbReference type="GO" id="GO:0005811">
    <property type="term" value="C:lipid droplet"/>
    <property type="evidence" value="ECO:0007669"/>
    <property type="project" value="TreeGrafter"/>
</dbReference>
<keyword evidence="5" id="KW-0067">ATP-binding</keyword>
<evidence type="ECO:0000256" key="6">
    <source>
        <dbReference type="ARBA" id="ARBA00026121"/>
    </source>
</evidence>
<keyword evidence="4" id="KW-0276">Fatty acid metabolism</keyword>
<gene>
    <name evidence="9" type="ORF">RRG08_024673</name>
</gene>
<comment type="similarity">
    <text evidence="1">Belongs to the ATP-dependent AMP-binding enzyme family.</text>
</comment>
<feature type="domain" description="AMP-dependent synthetase/ligase" evidence="8">
    <location>
        <begin position="114"/>
        <end position="532"/>
    </location>
</feature>
<dbReference type="GO" id="GO:0035336">
    <property type="term" value="P:long-chain fatty-acyl-CoA metabolic process"/>
    <property type="evidence" value="ECO:0007669"/>
    <property type="project" value="TreeGrafter"/>
</dbReference>
<reference evidence="9" key="1">
    <citation type="journal article" date="2023" name="G3 (Bethesda)">
        <title>A reference genome for the long-term kleptoplast-retaining sea slug Elysia crispata morphotype clarki.</title>
        <authorList>
            <person name="Eastman K.E."/>
            <person name="Pendleton A.L."/>
            <person name="Shaikh M.A."/>
            <person name="Suttiyut T."/>
            <person name="Ogas R."/>
            <person name="Tomko P."/>
            <person name="Gavelis G."/>
            <person name="Widhalm J.R."/>
            <person name="Wisecaver J.H."/>
        </authorList>
    </citation>
    <scope>NUCLEOTIDE SEQUENCE</scope>
    <source>
        <strain evidence="9">ECLA1</strain>
    </source>
</reference>
<keyword evidence="3" id="KW-0547">Nucleotide-binding</keyword>
<dbReference type="Pfam" id="PF00501">
    <property type="entry name" value="AMP-binding"/>
    <property type="match status" value="1"/>
</dbReference>
<comment type="catalytic activity">
    <reaction evidence="7">
        <text>a long-chain fatty acid + ATP + CoA = a long-chain fatty acyl-CoA + AMP + diphosphate</text>
        <dbReference type="Rhea" id="RHEA:15421"/>
        <dbReference type="ChEBI" id="CHEBI:30616"/>
        <dbReference type="ChEBI" id="CHEBI:33019"/>
        <dbReference type="ChEBI" id="CHEBI:57287"/>
        <dbReference type="ChEBI" id="CHEBI:57560"/>
        <dbReference type="ChEBI" id="CHEBI:83139"/>
        <dbReference type="ChEBI" id="CHEBI:456215"/>
        <dbReference type="EC" id="6.2.1.3"/>
    </reaction>
</comment>
<dbReference type="PANTHER" id="PTHR43272">
    <property type="entry name" value="LONG-CHAIN-FATTY-ACID--COA LIGASE"/>
    <property type="match status" value="1"/>
</dbReference>
<evidence type="ECO:0000313" key="10">
    <source>
        <dbReference type="Proteomes" id="UP001283361"/>
    </source>
</evidence>